<dbReference type="InterPro" id="IPR020892">
    <property type="entry name" value="Cyclophilin-type_PPIase_CS"/>
</dbReference>
<keyword evidence="3 5" id="KW-0697">Rotamase</keyword>
<sequence length="196" mass="21714">MALATICRLRFPIIDSSLGCANQLAAAVPTRCGSDHARSLNTLVGCMDKVKLPRVFFDITADKESLGRVIMQLRPDIVPKTAENFRLLCTGEKGFGYKGNMFHRIIPEFMCQGGDITRFNGLGGKSIYGNTFKDENFKLKHSEAGILSMANCGPNTNNSQFFITYAKTSWLDGKHVVFGKVLEGMEILKKVRDILN</sequence>
<dbReference type="RefSeq" id="XP_011504660.1">
    <property type="nucleotide sequence ID" value="XM_011506358.1"/>
</dbReference>
<accession>A0AAJ6YUJ2</accession>
<dbReference type="InterPro" id="IPR002130">
    <property type="entry name" value="Cyclophilin-type_PPIase_dom"/>
</dbReference>
<dbReference type="SUPFAM" id="SSF50891">
    <property type="entry name" value="Cyclophilin-like"/>
    <property type="match status" value="1"/>
</dbReference>
<proteinExistence type="inferred from homology"/>
<dbReference type="PROSITE" id="PS50072">
    <property type="entry name" value="CSA_PPIASE_2"/>
    <property type="match status" value="1"/>
</dbReference>
<keyword evidence="7" id="KW-1185">Reference proteome</keyword>
<evidence type="ECO:0000313" key="8">
    <source>
        <dbReference type="RefSeq" id="XP_011504660.1"/>
    </source>
</evidence>
<comment type="function">
    <text evidence="2 5">PPIases accelerate the folding of proteins. It catalyzes the cis-trans isomerization of proline imidic peptide bonds in oligopeptides.</text>
</comment>
<evidence type="ECO:0000256" key="1">
    <source>
        <dbReference type="ARBA" id="ARBA00000971"/>
    </source>
</evidence>
<feature type="domain" description="PPIase cyclophilin-type" evidence="6">
    <location>
        <begin position="56"/>
        <end position="196"/>
    </location>
</feature>
<comment type="similarity">
    <text evidence="5">Belongs to the cyclophilin-type PPIase family.</text>
</comment>
<reference evidence="8" key="1">
    <citation type="submission" date="2025-08" db="UniProtKB">
        <authorList>
            <consortium name="RefSeq"/>
        </authorList>
    </citation>
    <scope>IDENTIFICATION</scope>
</reference>
<dbReference type="KEGG" id="csol:105367590"/>
<dbReference type="PRINTS" id="PR00153">
    <property type="entry name" value="CSAPPISMRASE"/>
</dbReference>
<gene>
    <name evidence="8" type="primary">LOC105367590</name>
</gene>
<dbReference type="GO" id="GO:0016018">
    <property type="term" value="F:cyclosporin A binding"/>
    <property type="evidence" value="ECO:0007669"/>
    <property type="project" value="TreeGrafter"/>
</dbReference>
<dbReference type="AlphaFoldDB" id="A0AAJ6YUJ2"/>
<organism evidence="7 8">
    <name type="scientific">Ceratosolen solmsi marchali</name>
    <dbReference type="NCBI Taxonomy" id="326594"/>
    <lineage>
        <taxon>Eukaryota</taxon>
        <taxon>Metazoa</taxon>
        <taxon>Ecdysozoa</taxon>
        <taxon>Arthropoda</taxon>
        <taxon>Hexapoda</taxon>
        <taxon>Insecta</taxon>
        <taxon>Pterygota</taxon>
        <taxon>Neoptera</taxon>
        <taxon>Endopterygota</taxon>
        <taxon>Hymenoptera</taxon>
        <taxon>Apocrita</taxon>
        <taxon>Proctotrupomorpha</taxon>
        <taxon>Chalcidoidea</taxon>
        <taxon>Agaonidae</taxon>
        <taxon>Agaoninae</taxon>
        <taxon>Ceratosolen</taxon>
    </lineage>
</organism>
<dbReference type="EC" id="5.2.1.8" evidence="5"/>
<keyword evidence="4 5" id="KW-0413">Isomerase</keyword>
<dbReference type="Pfam" id="PF00160">
    <property type="entry name" value="Pro_isomerase"/>
    <property type="match status" value="1"/>
</dbReference>
<dbReference type="Proteomes" id="UP000695007">
    <property type="component" value="Unplaced"/>
</dbReference>
<dbReference type="PANTHER" id="PTHR11071">
    <property type="entry name" value="PEPTIDYL-PROLYL CIS-TRANS ISOMERASE"/>
    <property type="match status" value="1"/>
</dbReference>
<dbReference type="Gene3D" id="2.40.100.10">
    <property type="entry name" value="Cyclophilin-like"/>
    <property type="match status" value="1"/>
</dbReference>
<evidence type="ECO:0000256" key="4">
    <source>
        <dbReference type="ARBA" id="ARBA00023235"/>
    </source>
</evidence>
<dbReference type="GeneID" id="105367590"/>
<dbReference type="GO" id="GO:0006457">
    <property type="term" value="P:protein folding"/>
    <property type="evidence" value="ECO:0007669"/>
    <property type="project" value="InterPro"/>
</dbReference>
<dbReference type="PROSITE" id="PS00170">
    <property type="entry name" value="CSA_PPIASE_1"/>
    <property type="match status" value="1"/>
</dbReference>
<comment type="catalytic activity">
    <reaction evidence="1 5">
        <text>[protein]-peptidylproline (omega=180) = [protein]-peptidylproline (omega=0)</text>
        <dbReference type="Rhea" id="RHEA:16237"/>
        <dbReference type="Rhea" id="RHEA-COMP:10747"/>
        <dbReference type="Rhea" id="RHEA-COMP:10748"/>
        <dbReference type="ChEBI" id="CHEBI:83833"/>
        <dbReference type="ChEBI" id="CHEBI:83834"/>
        <dbReference type="EC" id="5.2.1.8"/>
    </reaction>
</comment>
<evidence type="ECO:0000259" key="6">
    <source>
        <dbReference type="PROSITE" id="PS50072"/>
    </source>
</evidence>
<name>A0AAJ6YUJ2_9HYME</name>
<evidence type="ECO:0000256" key="2">
    <source>
        <dbReference type="ARBA" id="ARBA00002388"/>
    </source>
</evidence>
<evidence type="ECO:0000256" key="5">
    <source>
        <dbReference type="RuleBase" id="RU363019"/>
    </source>
</evidence>
<evidence type="ECO:0000313" key="7">
    <source>
        <dbReference type="Proteomes" id="UP000695007"/>
    </source>
</evidence>
<evidence type="ECO:0000256" key="3">
    <source>
        <dbReference type="ARBA" id="ARBA00023110"/>
    </source>
</evidence>
<dbReference type="GO" id="GO:0003755">
    <property type="term" value="F:peptidyl-prolyl cis-trans isomerase activity"/>
    <property type="evidence" value="ECO:0007669"/>
    <property type="project" value="UniProtKB-UniRule"/>
</dbReference>
<dbReference type="PANTHER" id="PTHR11071:SF561">
    <property type="entry name" value="PEPTIDYL-PROLYL CIS-TRANS ISOMERASE D-RELATED"/>
    <property type="match status" value="1"/>
</dbReference>
<dbReference type="InterPro" id="IPR029000">
    <property type="entry name" value="Cyclophilin-like_dom_sf"/>
</dbReference>
<dbReference type="FunFam" id="2.40.100.10:FF:000013">
    <property type="entry name" value="Peptidyl-prolyl cis-trans isomerase"/>
    <property type="match status" value="1"/>
</dbReference>
<dbReference type="GO" id="GO:0005737">
    <property type="term" value="C:cytoplasm"/>
    <property type="evidence" value="ECO:0007669"/>
    <property type="project" value="TreeGrafter"/>
</dbReference>
<protein>
    <recommendedName>
        <fullName evidence="5">Peptidyl-prolyl cis-trans isomerase</fullName>
        <shortName evidence="5">PPIase</shortName>
        <ecNumber evidence="5">5.2.1.8</ecNumber>
    </recommendedName>
</protein>